<accession>A0AAV4A8W8</accession>
<dbReference type="EMBL" id="BLXT01003724">
    <property type="protein sequence ID" value="GFO03255.1"/>
    <property type="molecule type" value="Genomic_DNA"/>
</dbReference>
<evidence type="ECO:0000256" key="1">
    <source>
        <dbReference type="SAM" id="Phobius"/>
    </source>
</evidence>
<keyword evidence="1" id="KW-1133">Transmembrane helix</keyword>
<dbReference type="Proteomes" id="UP000735302">
    <property type="component" value="Unassembled WGS sequence"/>
</dbReference>
<reference evidence="2 3" key="1">
    <citation type="journal article" date="2021" name="Elife">
        <title>Chloroplast acquisition without the gene transfer in kleptoplastic sea slugs, Plakobranchus ocellatus.</title>
        <authorList>
            <person name="Maeda T."/>
            <person name="Takahashi S."/>
            <person name="Yoshida T."/>
            <person name="Shimamura S."/>
            <person name="Takaki Y."/>
            <person name="Nagai Y."/>
            <person name="Toyoda A."/>
            <person name="Suzuki Y."/>
            <person name="Arimoto A."/>
            <person name="Ishii H."/>
            <person name="Satoh N."/>
            <person name="Nishiyama T."/>
            <person name="Hasebe M."/>
            <person name="Maruyama T."/>
            <person name="Minagawa J."/>
            <person name="Obokata J."/>
            <person name="Shigenobu S."/>
        </authorList>
    </citation>
    <scope>NUCLEOTIDE SEQUENCE [LARGE SCALE GENOMIC DNA]</scope>
</reference>
<dbReference type="AlphaFoldDB" id="A0AAV4A8W8"/>
<evidence type="ECO:0000313" key="3">
    <source>
        <dbReference type="Proteomes" id="UP000735302"/>
    </source>
</evidence>
<feature type="transmembrane region" description="Helical" evidence="1">
    <location>
        <begin position="34"/>
        <end position="55"/>
    </location>
</feature>
<gene>
    <name evidence="2" type="ORF">PoB_002976000</name>
</gene>
<sequence>MSKVRIPVQTKSIFIAPLCPPSTKWVARCLKIQLNFFLIFFLSLVATLMVYTAVIVEEALDSDRHKIRLLLQLVAWVAILEALREILLSDFVDVIFPP</sequence>
<name>A0AAV4A8W8_9GAST</name>
<keyword evidence="1" id="KW-0472">Membrane</keyword>
<keyword evidence="3" id="KW-1185">Reference proteome</keyword>
<organism evidence="2 3">
    <name type="scientific">Plakobranchus ocellatus</name>
    <dbReference type="NCBI Taxonomy" id="259542"/>
    <lineage>
        <taxon>Eukaryota</taxon>
        <taxon>Metazoa</taxon>
        <taxon>Spiralia</taxon>
        <taxon>Lophotrochozoa</taxon>
        <taxon>Mollusca</taxon>
        <taxon>Gastropoda</taxon>
        <taxon>Heterobranchia</taxon>
        <taxon>Euthyneura</taxon>
        <taxon>Panpulmonata</taxon>
        <taxon>Sacoglossa</taxon>
        <taxon>Placobranchoidea</taxon>
        <taxon>Plakobranchidae</taxon>
        <taxon>Plakobranchus</taxon>
    </lineage>
</organism>
<keyword evidence="1" id="KW-0812">Transmembrane</keyword>
<proteinExistence type="predicted"/>
<comment type="caution">
    <text evidence="2">The sequence shown here is derived from an EMBL/GenBank/DDBJ whole genome shotgun (WGS) entry which is preliminary data.</text>
</comment>
<protein>
    <submittedName>
        <fullName evidence="2">Uncharacterized protein</fullName>
    </submittedName>
</protein>
<evidence type="ECO:0000313" key="2">
    <source>
        <dbReference type="EMBL" id="GFO03255.1"/>
    </source>
</evidence>